<evidence type="ECO:0000259" key="12">
    <source>
        <dbReference type="Pfam" id="PF15780"/>
    </source>
</evidence>
<dbReference type="OrthoDB" id="5242130at2"/>
<dbReference type="Pfam" id="PF25564">
    <property type="entry name" value="DUF7933"/>
    <property type="match status" value="1"/>
</dbReference>
<reference evidence="16" key="1">
    <citation type="journal article" date="2013" name="BMC Microbiol.">
        <title>Taxonomy and evolution of bacteriochlorophyll a-containing members of the OM60/NOR5 clade of marine gammaproteobacteria: description of Luminiphilus syltensis gen. nov., sp. nov., reclassification of Haliea rubra as Pseudohaliea rubra gen. nov., comb. nov., and emendation of Chromatocurvus halotolerans.</title>
        <authorList>
            <person name="Spring S."/>
            <person name="Riedel T."/>
            <person name="Sproer C."/>
            <person name="Yan S."/>
            <person name="Harder J."/>
            <person name="Fuchs B.M."/>
        </authorList>
    </citation>
    <scope>NUCLEOTIDE SEQUENCE [LARGE SCALE GENOMIC DNA]</scope>
    <source>
        <strain evidence="16">NOR51-B</strain>
    </source>
</reference>
<feature type="domain" description="HYDIN/VesB/CFA65-like Ig-like" evidence="13">
    <location>
        <begin position="581"/>
        <end position="680"/>
    </location>
</feature>
<dbReference type="InterPro" id="IPR057693">
    <property type="entry name" value="DUF7933"/>
</dbReference>
<dbReference type="InterPro" id="IPR053784">
    <property type="entry name" value="Choice_anch_U_dom"/>
</dbReference>
<evidence type="ECO:0000256" key="3">
    <source>
        <dbReference type="ARBA" id="ARBA00004496"/>
    </source>
</evidence>
<evidence type="ECO:0000256" key="7">
    <source>
        <dbReference type="ARBA" id="ARBA00022729"/>
    </source>
</evidence>
<dbReference type="Gene3D" id="2.60.40.10">
    <property type="entry name" value="Immunoglobulins"/>
    <property type="match status" value="5"/>
</dbReference>
<evidence type="ECO:0000256" key="1">
    <source>
        <dbReference type="ARBA" id="ARBA00004138"/>
    </source>
</evidence>
<feature type="domain" description="Abnormal spindle-like microcephaly-associated protein ASH" evidence="12">
    <location>
        <begin position="800"/>
        <end position="892"/>
    </location>
</feature>
<feature type="domain" description="HYDIN/VesB/CFA65-like Ig-like" evidence="13">
    <location>
        <begin position="1014"/>
        <end position="1106"/>
    </location>
</feature>
<keyword evidence="4" id="KW-0963">Cytoplasm</keyword>
<dbReference type="SUPFAM" id="SSF52058">
    <property type="entry name" value="L domain-like"/>
    <property type="match status" value="4"/>
</dbReference>
<dbReference type="eggNOG" id="COG1361">
    <property type="taxonomic scope" value="Bacteria"/>
</dbReference>
<keyword evidence="6" id="KW-0964">Secreted</keyword>
<evidence type="ECO:0000256" key="5">
    <source>
        <dbReference type="ARBA" id="ARBA00022512"/>
    </source>
</evidence>
<feature type="domain" description="Abnormal spindle-like microcephaly-associated protein ASH" evidence="12">
    <location>
        <begin position="904"/>
        <end position="997"/>
    </location>
</feature>
<dbReference type="Pfam" id="PF22544">
    <property type="entry name" value="HYDIN_VesB_CFA65-like_Ig"/>
    <property type="match status" value="2"/>
</dbReference>
<keyword evidence="9" id="KW-0325">Glycoprotein</keyword>
<accession>B8KVM2</accession>
<feature type="chain" id="PRO_5002876006" description="Choice-of-anchor D domain-containing protein" evidence="11">
    <location>
        <begin position="41"/>
        <end position="1289"/>
    </location>
</feature>
<gene>
    <name evidence="15" type="ORF">NOR51B_2339</name>
</gene>
<keyword evidence="16" id="KW-1185">Reference proteome</keyword>
<evidence type="ECO:0000256" key="4">
    <source>
        <dbReference type="ARBA" id="ARBA00022490"/>
    </source>
</evidence>
<dbReference type="Pfam" id="PF15780">
    <property type="entry name" value="ASH"/>
    <property type="match status" value="3"/>
</dbReference>
<evidence type="ECO:0000256" key="2">
    <source>
        <dbReference type="ARBA" id="ARBA00004191"/>
    </source>
</evidence>
<evidence type="ECO:0000313" key="15">
    <source>
        <dbReference type="EMBL" id="EED36388.1"/>
    </source>
</evidence>
<evidence type="ECO:0000256" key="10">
    <source>
        <dbReference type="ARBA" id="ARBA00023273"/>
    </source>
</evidence>
<evidence type="ECO:0000256" key="11">
    <source>
        <dbReference type="SAM" id="SignalP"/>
    </source>
</evidence>
<feature type="domain" description="DUF7933" evidence="14">
    <location>
        <begin position="451"/>
        <end position="578"/>
    </location>
</feature>
<dbReference type="HOGENOM" id="CLU_262375_0_0_6"/>
<evidence type="ECO:0000313" key="16">
    <source>
        <dbReference type="Proteomes" id="UP000004699"/>
    </source>
</evidence>
<dbReference type="Proteomes" id="UP000004699">
    <property type="component" value="Unassembled WGS sequence"/>
</dbReference>
<organism evidence="15 16">
    <name type="scientific">Luminiphilus syltensis NOR5-1B</name>
    <dbReference type="NCBI Taxonomy" id="565045"/>
    <lineage>
        <taxon>Bacteria</taxon>
        <taxon>Pseudomonadati</taxon>
        <taxon>Pseudomonadota</taxon>
        <taxon>Gammaproteobacteria</taxon>
        <taxon>Cellvibrionales</taxon>
        <taxon>Halieaceae</taxon>
        <taxon>Luminiphilus</taxon>
    </lineage>
</organism>
<feature type="signal peptide" evidence="11">
    <location>
        <begin position="1"/>
        <end position="40"/>
    </location>
</feature>
<keyword evidence="10" id="KW-0966">Cell projection</keyword>
<evidence type="ECO:0000259" key="13">
    <source>
        <dbReference type="Pfam" id="PF22544"/>
    </source>
</evidence>
<dbReference type="PANTHER" id="PTHR31018:SF3">
    <property type="entry name" value="RECEPTOR PROTEIN-TYROSINE KINASE"/>
    <property type="match status" value="1"/>
</dbReference>
<dbReference type="GO" id="GO:0030313">
    <property type="term" value="C:cell envelope"/>
    <property type="evidence" value="ECO:0007669"/>
    <property type="project" value="UniProtKB-SubCell"/>
</dbReference>
<dbReference type="eggNOG" id="COG4886">
    <property type="taxonomic scope" value="Bacteria"/>
</dbReference>
<dbReference type="EMBL" id="DS999411">
    <property type="protein sequence ID" value="EED36388.1"/>
    <property type="molecule type" value="Genomic_DNA"/>
</dbReference>
<evidence type="ECO:0000259" key="14">
    <source>
        <dbReference type="Pfam" id="PF25564"/>
    </source>
</evidence>
<feature type="domain" description="Abnormal spindle-like microcephaly-associated protein ASH" evidence="12">
    <location>
        <begin position="696"/>
        <end position="784"/>
    </location>
</feature>
<evidence type="ECO:0000256" key="8">
    <source>
        <dbReference type="ARBA" id="ARBA00023069"/>
    </source>
</evidence>
<dbReference type="eggNOG" id="COG4409">
    <property type="taxonomic scope" value="Bacteria"/>
</dbReference>
<evidence type="ECO:0000256" key="6">
    <source>
        <dbReference type="ARBA" id="ARBA00022525"/>
    </source>
</evidence>
<dbReference type="eggNOG" id="COG2374">
    <property type="taxonomic scope" value="Bacteria"/>
</dbReference>
<evidence type="ECO:0000256" key="9">
    <source>
        <dbReference type="ARBA" id="ARBA00023180"/>
    </source>
</evidence>
<keyword evidence="8" id="KW-0969">Cilium</keyword>
<dbReference type="NCBIfam" id="NF012200">
    <property type="entry name" value="choice_anch_D"/>
    <property type="match status" value="5"/>
</dbReference>
<evidence type="ECO:0008006" key="17">
    <source>
        <dbReference type="Google" id="ProtNLM"/>
    </source>
</evidence>
<dbReference type="NCBIfam" id="NF041766">
    <property type="entry name" value="choice_anch_U"/>
    <property type="match status" value="1"/>
</dbReference>
<dbReference type="Gene3D" id="3.80.20.20">
    <property type="entry name" value="Receptor L-domain"/>
    <property type="match status" value="2"/>
</dbReference>
<name>B8KVM2_9GAMM</name>
<protein>
    <recommendedName>
        <fullName evidence="17">Choice-of-anchor D domain-containing protein</fullName>
    </recommendedName>
</protein>
<comment type="subcellular location">
    <subcellularLocation>
        <location evidence="1">Cell projection</location>
        <location evidence="1">Cilium</location>
    </subcellularLocation>
    <subcellularLocation>
        <location evidence="3">Cytoplasm</location>
    </subcellularLocation>
    <subcellularLocation>
        <location evidence="2">Secreted</location>
        <location evidence="2">Cell wall</location>
    </subcellularLocation>
</comment>
<dbReference type="PANTHER" id="PTHR31018">
    <property type="entry name" value="SPORULATION-SPECIFIC PROTEIN-RELATED"/>
    <property type="match status" value="1"/>
</dbReference>
<sequence length="1289" mass="129903">MICPWSLSTGAVSLQYPKARRILAVAFATAVGFMTLPAHAVDCPGNNYTLESQTDVNNFPAGCDRVPRQLSINENPTLGDPITSLAPLSELTSVGRDLLLRDTTSLASAEGLHNIGSIGRNLLVRNNAVLADLDDLLSIATIGGYLDIRDNAALVDVDGLASLTSLTSYLRIEDNAVLQNLDGLAGLTALPGGYLRIRDNPALTSIAGLKNITAIDRYAYIFNNDALTDLTGLDAVTSIGGNVTIQNNNALTSIAALGNLTTVTRTVLIRNNNRLLTLAGLEGLSAIPRALVVRDNNRLTDISALGGIATVGQNLQLINNRALPDLTGLDAITSIGGSLELVNGAALTDVSALAQLVSVGGRLRIQNNDLLQRLDGFGGLVQVDGDVLVLFNDQLDTCDALVPLLDAIDDDPAGPGVAPTPDVGGTTIDIRRNGDTTCNSIGGILGSVTPPAFALDFAPSTIRIGSGVTTSTLTYRIENGAARALGVGFDNTLPTGLRIATPSNATTDCPVAVLTAPDGGLQVTLSGVRLAASASCRVMVDIIGDAAGVYNTTTGAIAFTLPNGSVGSGANATGTLTVVAPALTLSPATLNFGNVLVGQVAGPQAVTVSNSGTGALNVADIDSAVAPMARSGGSCAASPFTLNPGANCTLEYTFSPGIAGLATQSIAIASDAPSSPDSIALAGTGIQPALTIVPGSTIDFGEVLLGQTGALETVTLRNSGTAVLTVSAIDAATAPLARTGGSCATSSFTLNPGESCTLVYSFSPTAESVVNQSIGVVSDAPGSPDSIDFTGEGIVSGLSVSPEGIDFDKVLVGDSSAAQTVTLTSSGKASVTVSSIDTPTAPMSLSGGSCVAPPFTLKPDESCTLEFSFSPSATGVVNQDIEIASDAPNSPEIITLAGEGVEPSLLLTPGAIDFGDVRVGESAGPLAVTVGNNGTAPLTVSAVDDAAAPLAQTGGSCTAPPYTLQPGDDCTLEYSFSPGSTGIINQSIKVSSDTASSPDSFDLVGNGVEAGIFLTPDSIDFGQVLVGETPAAQTVTVNASGTAALNVSAITAVAAPLSQTGGSCPEPPFTLDTGDSCTLQYSFSPTVTGAVNQNIEIDSDAPSSPDSIALAGVGSRLFRSFDGPLPSGSIGTIAFTTADAGCEFARDPDFLSVATPAPPSNIELIDGVVGFEITGCQPGATVDVTVDYGTPLPPGTQYWKAGNPWRQVAASVTGSTVSYSMTDGGPLDEDGAVNGVIVDPSGAAQSAGGGSGTPRAIPSLQPRQLIVLGLLLMAIGLRVQRRSTARKCG</sequence>
<dbReference type="STRING" id="565045.NOR51B_2339"/>
<dbReference type="RefSeq" id="WP_009021132.1">
    <property type="nucleotide sequence ID" value="NZ_DS999411.1"/>
</dbReference>
<proteinExistence type="predicted"/>
<dbReference type="InterPro" id="IPR031549">
    <property type="entry name" value="ASH"/>
</dbReference>
<dbReference type="InterPro" id="IPR013783">
    <property type="entry name" value="Ig-like_fold"/>
</dbReference>
<keyword evidence="7 11" id="KW-0732">Signal</keyword>
<dbReference type="InterPro" id="IPR051648">
    <property type="entry name" value="CWI-Assembly_Regulator"/>
</dbReference>
<dbReference type="InterPro" id="IPR036941">
    <property type="entry name" value="Rcpt_L-dom_sf"/>
</dbReference>
<dbReference type="InterPro" id="IPR053879">
    <property type="entry name" value="HYDIN_VesB_CFA65-like_Ig"/>
</dbReference>
<keyword evidence="5" id="KW-0134">Cell wall</keyword>
<dbReference type="GO" id="GO:0005737">
    <property type="term" value="C:cytoplasm"/>
    <property type="evidence" value="ECO:0007669"/>
    <property type="project" value="UniProtKB-SubCell"/>
</dbReference>